<dbReference type="PANTHER" id="PTHR33332">
    <property type="entry name" value="REVERSE TRANSCRIPTASE DOMAIN-CONTAINING PROTEIN"/>
    <property type="match status" value="1"/>
</dbReference>
<reference evidence="1" key="1">
    <citation type="journal article" date="2023" name="Front. Mar. Sci.">
        <title>A new Merluccius polli reference genome to investigate the effects of global change in West African waters.</title>
        <authorList>
            <person name="Mateo J.L."/>
            <person name="Blanco-Fernandez C."/>
            <person name="Garcia-Vazquez E."/>
            <person name="Machado-Schiaffino G."/>
        </authorList>
    </citation>
    <scope>NUCLEOTIDE SEQUENCE</scope>
    <source>
        <strain evidence="1">C29</strain>
        <tissue evidence="1">Fin</tissue>
    </source>
</reference>
<proteinExistence type="predicted"/>
<name>A0AA47MFD5_MERPO</name>
<dbReference type="Proteomes" id="UP001174136">
    <property type="component" value="Unassembled WGS sequence"/>
</dbReference>
<organism evidence="1 2">
    <name type="scientific">Merluccius polli</name>
    <name type="common">Benguela hake</name>
    <name type="synonym">Merluccius cadenati</name>
    <dbReference type="NCBI Taxonomy" id="89951"/>
    <lineage>
        <taxon>Eukaryota</taxon>
        <taxon>Metazoa</taxon>
        <taxon>Chordata</taxon>
        <taxon>Craniata</taxon>
        <taxon>Vertebrata</taxon>
        <taxon>Euteleostomi</taxon>
        <taxon>Actinopterygii</taxon>
        <taxon>Neopterygii</taxon>
        <taxon>Teleostei</taxon>
        <taxon>Neoteleostei</taxon>
        <taxon>Acanthomorphata</taxon>
        <taxon>Zeiogadaria</taxon>
        <taxon>Gadariae</taxon>
        <taxon>Gadiformes</taxon>
        <taxon>Gadoidei</taxon>
        <taxon>Merlucciidae</taxon>
        <taxon>Merluccius</taxon>
    </lineage>
</organism>
<sequence>MANLDPTLSFLPHVNHITKTAFFHLRNIARLRPNLSTTAAETLIYAFTSSRLDYCNILLYGTTTKVLNKLQYVQNLTGTRSREHITPVLRELHLLDYCNSLLYGTTTKVLNKLQYVQNLTGTCSREHITPVLRELHWLPFKHRINFKILLTTYKALTNLARPYHADLLHHHAPSRSLRSISANLLQVPQTKRQTWGDRALSCCRHPLEFTPLPHQSLPNPLFFHTCTQNTPFYTSLPPPNSHLILHV</sequence>
<dbReference type="AlphaFoldDB" id="A0AA47MFD5"/>
<dbReference type="EMBL" id="JAOPHQ010004547">
    <property type="protein sequence ID" value="KAK0139257.1"/>
    <property type="molecule type" value="Genomic_DNA"/>
</dbReference>
<keyword evidence="2" id="KW-1185">Reference proteome</keyword>
<comment type="caution">
    <text evidence="1">The sequence shown here is derived from an EMBL/GenBank/DDBJ whole genome shotgun (WGS) entry which is preliminary data.</text>
</comment>
<accession>A0AA47MFD5</accession>
<evidence type="ECO:0000313" key="1">
    <source>
        <dbReference type="EMBL" id="KAK0139257.1"/>
    </source>
</evidence>
<protein>
    <submittedName>
        <fullName evidence="1">Uncharacterized protein</fullName>
    </submittedName>
</protein>
<gene>
    <name evidence="1" type="ORF">N1851_024115</name>
</gene>
<evidence type="ECO:0000313" key="2">
    <source>
        <dbReference type="Proteomes" id="UP001174136"/>
    </source>
</evidence>